<dbReference type="EMBL" id="JAMFMA010000002">
    <property type="protein sequence ID" value="MCL6274216.1"/>
    <property type="molecule type" value="Genomic_DNA"/>
</dbReference>
<reference evidence="1 2" key="1">
    <citation type="submission" date="2022-05" db="EMBL/GenBank/DDBJ databases">
        <authorList>
            <person name="Park J.-S."/>
        </authorList>
    </citation>
    <scope>NUCLEOTIDE SEQUENCE [LARGE SCALE GENOMIC DNA]</scope>
    <source>
        <strain evidence="1 2">2012CJ35-5</strain>
    </source>
</reference>
<accession>A0ABT0PSH1</accession>
<dbReference type="Proteomes" id="UP001203607">
    <property type="component" value="Unassembled WGS sequence"/>
</dbReference>
<evidence type="ECO:0000313" key="2">
    <source>
        <dbReference type="Proteomes" id="UP001203607"/>
    </source>
</evidence>
<proteinExistence type="predicted"/>
<protein>
    <recommendedName>
        <fullName evidence="3">Alpha/beta hydrolase</fullName>
    </recommendedName>
</protein>
<gene>
    <name evidence="1" type="ORF">M3P19_09355</name>
</gene>
<dbReference type="Gene3D" id="3.40.50.1820">
    <property type="entry name" value="alpha/beta hydrolase"/>
    <property type="match status" value="1"/>
</dbReference>
<sequence length="393" mass="45031">MRSFLWVLCIFVLPMQGQNQLEIGKVIDSIPVKDSPNEYFALYLPTTYSTEKSSSIIFVFEPAARGAIGVGPFISSAEKYGHIVVCSNNSRNAPYDRNFAIANNLFGHVFANFSIIDGEIYAAGLSGGSRLAAAVASITDKFAGVVGCGAGFSGLNEHQPSAQGYAYVGLCGDRDMNYREMVENKSYLNLIKYNNTLITFDGEHRWPPETQMLRAFDWLHLQKLKTQSPLPKEELLKAYQRDYELLSQFRTNKQLLYEAEQLERIIKDYKGMFQLDSLSQQYKALVKSKPLKLKLEALDNALEQERKWVSKFDTQLLKDLANPEKTNWNWWKKELEKLDKSKGKDERELKKMIYRIRFDLFVRVFSRKNALIHDQSDAQSNWIDTLLDLLNPS</sequence>
<evidence type="ECO:0000313" key="1">
    <source>
        <dbReference type="EMBL" id="MCL6274216.1"/>
    </source>
</evidence>
<evidence type="ECO:0008006" key="3">
    <source>
        <dbReference type="Google" id="ProtNLM"/>
    </source>
</evidence>
<comment type="caution">
    <text evidence="1">The sequence shown here is derived from an EMBL/GenBank/DDBJ whole genome shotgun (WGS) entry which is preliminary data.</text>
</comment>
<dbReference type="InterPro" id="IPR029058">
    <property type="entry name" value="AB_hydrolase_fold"/>
</dbReference>
<name>A0ABT0PSH1_9FLAO</name>
<dbReference type="RefSeq" id="WP_249657403.1">
    <property type="nucleotide sequence ID" value="NZ_JAMFMA010000002.1"/>
</dbReference>
<organism evidence="1 2">
    <name type="scientific">Flagellimonas spongiicola</name>
    <dbReference type="NCBI Taxonomy" id="2942208"/>
    <lineage>
        <taxon>Bacteria</taxon>
        <taxon>Pseudomonadati</taxon>
        <taxon>Bacteroidota</taxon>
        <taxon>Flavobacteriia</taxon>
        <taxon>Flavobacteriales</taxon>
        <taxon>Flavobacteriaceae</taxon>
        <taxon>Flagellimonas</taxon>
    </lineage>
</organism>
<keyword evidence="2" id="KW-1185">Reference proteome</keyword>
<dbReference type="SUPFAM" id="SSF53474">
    <property type="entry name" value="alpha/beta-Hydrolases"/>
    <property type="match status" value="1"/>
</dbReference>